<comment type="caution">
    <text evidence="1">The sequence shown here is derived from an EMBL/GenBank/DDBJ whole genome shotgun (WGS) entry which is preliminary data.</text>
</comment>
<organism evidence="1 2">
    <name type="scientific">Rhizophagus irregularis</name>
    <dbReference type="NCBI Taxonomy" id="588596"/>
    <lineage>
        <taxon>Eukaryota</taxon>
        <taxon>Fungi</taxon>
        <taxon>Fungi incertae sedis</taxon>
        <taxon>Mucoromycota</taxon>
        <taxon>Glomeromycotina</taxon>
        <taxon>Glomeromycetes</taxon>
        <taxon>Glomerales</taxon>
        <taxon>Glomeraceae</taxon>
        <taxon>Rhizophagus</taxon>
    </lineage>
</organism>
<dbReference type="AlphaFoldDB" id="A0A2N0SBI3"/>
<evidence type="ECO:0000313" key="1">
    <source>
        <dbReference type="EMBL" id="PKC72902.1"/>
    </source>
</evidence>
<proteinExistence type="predicted"/>
<reference evidence="1 2" key="1">
    <citation type="submission" date="2017-10" db="EMBL/GenBank/DDBJ databases">
        <title>Extensive intraspecific genome diversity in a model arbuscular mycorrhizal fungus.</title>
        <authorList>
            <person name="Chen E.C.H."/>
            <person name="Morin E."/>
            <person name="Baudet D."/>
            <person name="Noel J."/>
            <person name="Ndikumana S."/>
            <person name="Charron P."/>
            <person name="St-Onge C."/>
            <person name="Giorgi J."/>
            <person name="Grigoriev I.V."/>
            <person name="Roux C."/>
            <person name="Martin F.M."/>
            <person name="Corradi N."/>
        </authorList>
    </citation>
    <scope>NUCLEOTIDE SEQUENCE [LARGE SCALE GENOMIC DNA]</scope>
    <source>
        <strain evidence="1 2">A1</strain>
    </source>
</reference>
<reference evidence="1 2" key="2">
    <citation type="submission" date="2017-10" db="EMBL/GenBank/DDBJ databases">
        <title>Genome analyses suggest a sexual origin of heterokaryosis in a supposedly ancient asexual fungus.</title>
        <authorList>
            <person name="Corradi N."/>
            <person name="Sedzielewska K."/>
            <person name="Noel J."/>
            <person name="Charron P."/>
            <person name="Farinelli L."/>
            <person name="Marton T."/>
            <person name="Kruger M."/>
            <person name="Pelin A."/>
            <person name="Brachmann A."/>
            <person name="Corradi N."/>
        </authorList>
    </citation>
    <scope>NUCLEOTIDE SEQUENCE [LARGE SCALE GENOMIC DNA]</scope>
    <source>
        <strain evidence="1 2">A1</strain>
    </source>
</reference>
<dbReference type="Proteomes" id="UP000232688">
    <property type="component" value="Unassembled WGS sequence"/>
</dbReference>
<name>A0A2N0SBI3_9GLOM</name>
<dbReference type="EMBL" id="LLXH01000109">
    <property type="protein sequence ID" value="PKC72902.1"/>
    <property type="molecule type" value="Genomic_DNA"/>
</dbReference>
<dbReference type="VEuPathDB" id="FungiDB:RhiirA1_451785"/>
<protein>
    <submittedName>
        <fullName evidence="1">Uncharacterized protein</fullName>
    </submittedName>
</protein>
<gene>
    <name evidence="1" type="ORF">RhiirA1_451785</name>
</gene>
<evidence type="ECO:0000313" key="2">
    <source>
        <dbReference type="Proteomes" id="UP000232688"/>
    </source>
</evidence>
<sequence>MSFNYYPGKNFDIDLTLELQNWMFKSSDTLHKTFYLLAIIRKLLGTQIISFLQIQKIKKKVQLSGSAVQVDFQSTETPKIRSAVQMDFRSTETPKICSAVQITFDKWKKLSFISSVFQVGWASEERNPKNKDSFNELLKNENPR</sequence>
<accession>A0A2N0SBI3</accession>